<protein>
    <submittedName>
        <fullName evidence="10">Spermidine/putrescine transport system permease protein</fullName>
    </submittedName>
</protein>
<sequence>MSSVRSRDVAAVAPSFLVWTGFFFAPILYLFVVSFWSVRQYKLVTDASFDNYLLAAGEYRHAIVFTLALAALVGVVTTVFAFAMAYMIRFYAGRFGNVLLFIALTTLFGGYLVKIYAWKGLLGSTGIINQALLAAGLISEPISWLLYSPFAVVITLVHFLLPYALLPINAALRGVDDAPIEAARDLGAPPSRILIDVILPQCERGILTAFALAFFVSAGDYVTPQLVGGTDTFMIGNFIQSQFVNRMNAPVGAALAFATLLMTLLVVALLSLLYRRILKACAT</sequence>
<feature type="transmembrane region" description="Helical" evidence="8">
    <location>
        <begin position="251"/>
        <end position="274"/>
    </location>
</feature>
<feature type="domain" description="ABC transmembrane type-1" evidence="9">
    <location>
        <begin position="63"/>
        <end position="274"/>
    </location>
</feature>
<keyword evidence="3 8" id="KW-0813">Transport</keyword>
<proteinExistence type="inferred from homology"/>
<dbReference type="Proteomes" id="UP000199423">
    <property type="component" value="Unassembled WGS sequence"/>
</dbReference>
<feature type="transmembrane region" description="Helical" evidence="8">
    <location>
        <begin position="120"/>
        <end position="138"/>
    </location>
</feature>
<dbReference type="InterPro" id="IPR000515">
    <property type="entry name" value="MetI-like"/>
</dbReference>
<evidence type="ECO:0000256" key="8">
    <source>
        <dbReference type="RuleBase" id="RU363032"/>
    </source>
</evidence>
<comment type="similarity">
    <text evidence="2">Belongs to the binding-protein-dependent transport system permease family. CysTW subfamily.</text>
</comment>
<evidence type="ECO:0000313" key="10">
    <source>
        <dbReference type="EMBL" id="SFV34998.1"/>
    </source>
</evidence>
<evidence type="ECO:0000256" key="2">
    <source>
        <dbReference type="ARBA" id="ARBA00007069"/>
    </source>
</evidence>
<keyword evidence="7 8" id="KW-0472">Membrane</keyword>
<evidence type="ECO:0000259" key="9">
    <source>
        <dbReference type="PROSITE" id="PS50928"/>
    </source>
</evidence>
<evidence type="ECO:0000256" key="1">
    <source>
        <dbReference type="ARBA" id="ARBA00004651"/>
    </source>
</evidence>
<organism evidence="10 11">
    <name type="scientific">Hyphomicrobium facile</name>
    <dbReference type="NCBI Taxonomy" id="51670"/>
    <lineage>
        <taxon>Bacteria</taxon>
        <taxon>Pseudomonadati</taxon>
        <taxon>Pseudomonadota</taxon>
        <taxon>Alphaproteobacteria</taxon>
        <taxon>Hyphomicrobiales</taxon>
        <taxon>Hyphomicrobiaceae</taxon>
        <taxon>Hyphomicrobium</taxon>
    </lineage>
</organism>
<dbReference type="Gene3D" id="1.10.3720.10">
    <property type="entry name" value="MetI-like"/>
    <property type="match status" value="1"/>
</dbReference>
<feature type="transmembrane region" description="Helical" evidence="8">
    <location>
        <begin position="16"/>
        <end position="38"/>
    </location>
</feature>
<gene>
    <name evidence="10" type="ORF">SAMN04488557_2477</name>
</gene>
<dbReference type="PANTHER" id="PTHR42929">
    <property type="entry name" value="INNER MEMBRANE ABC TRANSPORTER PERMEASE PROTEIN YDCU-RELATED-RELATED"/>
    <property type="match status" value="1"/>
</dbReference>
<feature type="transmembrane region" description="Helical" evidence="8">
    <location>
        <begin position="59"/>
        <end position="88"/>
    </location>
</feature>
<evidence type="ECO:0000256" key="6">
    <source>
        <dbReference type="ARBA" id="ARBA00022989"/>
    </source>
</evidence>
<name>A0A1I7NK25_9HYPH</name>
<dbReference type="PROSITE" id="PS50928">
    <property type="entry name" value="ABC_TM1"/>
    <property type="match status" value="1"/>
</dbReference>
<dbReference type="AlphaFoldDB" id="A0A1I7NK25"/>
<comment type="subcellular location">
    <subcellularLocation>
        <location evidence="1 8">Cell membrane</location>
        <topology evidence="1 8">Multi-pass membrane protein</topology>
    </subcellularLocation>
</comment>
<feature type="transmembrane region" description="Helical" evidence="8">
    <location>
        <begin position="144"/>
        <end position="166"/>
    </location>
</feature>
<dbReference type="SUPFAM" id="SSF161098">
    <property type="entry name" value="MetI-like"/>
    <property type="match status" value="1"/>
</dbReference>
<dbReference type="EMBL" id="FPCH01000002">
    <property type="protein sequence ID" value="SFV34998.1"/>
    <property type="molecule type" value="Genomic_DNA"/>
</dbReference>
<dbReference type="CDD" id="cd06261">
    <property type="entry name" value="TM_PBP2"/>
    <property type="match status" value="1"/>
</dbReference>
<keyword evidence="6 8" id="KW-1133">Transmembrane helix</keyword>
<feature type="transmembrane region" description="Helical" evidence="8">
    <location>
        <begin position="94"/>
        <end position="113"/>
    </location>
</feature>
<dbReference type="GO" id="GO:0055085">
    <property type="term" value="P:transmembrane transport"/>
    <property type="evidence" value="ECO:0007669"/>
    <property type="project" value="InterPro"/>
</dbReference>
<feature type="transmembrane region" description="Helical" evidence="8">
    <location>
        <begin position="205"/>
        <end position="223"/>
    </location>
</feature>
<accession>A0A1I7NK25</accession>
<evidence type="ECO:0000256" key="3">
    <source>
        <dbReference type="ARBA" id="ARBA00022448"/>
    </source>
</evidence>
<dbReference type="STRING" id="51670.SAMN04488557_2477"/>
<reference evidence="11" key="1">
    <citation type="submission" date="2016-10" db="EMBL/GenBank/DDBJ databases">
        <authorList>
            <person name="Varghese N."/>
            <person name="Submissions S."/>
        </authorList>
    </citation>
    <scope>NUCLEOTIDE SEQUENCE [LARGE SCALE GENOMIC DNA]</scope>
    <source>
        <strain evidence="11">DSM 1565</strain>
    </source>
</reference>
<keyword evidence="11" id="KW-1185">Reference proteome</keyword>
<dbReference type="RefSeq" id="WP_177228143.1">
    <property type="nucleotide sequence ID" value="NZ_FPCH01000002.1"/>
</dbReference>
<evidence type="ECO:0000256" key="5">
    <source>
        <dbReference type="ARBA" id="ARBA00022692"/>
    </source>
</evidence>
<evidence type="ECO:0000256" key="7">
    <source>
        <dbReference type="ARBA" id="ARBA00023136"/>
    </source>
</evidence>
<evidence type="ECO:0000313" key="11">
    <source>
        <dbReference type="Proteomes" id="UP000199423"/>
    </source>
</evidence>
<dbReference type="InterPro" id="IPR035906">
    <property type="entry name" value="MetI-like_sf"/>
</dbReference>
<keyword evidence="5 8" id="KW-0812">Transmembrane</keyword>
<dbReference type="Pfam" id="PF00528">
    <property type="entry name" value="BPD_transp_1"/>
    <property type="match status" value="1"/>
</dbReference>
<dbReference type="GO" id="GO:0005886">
    <property type="term" value="C:plasma membrane"/>
    <property type="evidence" value="ECO:0007669"/>
    <property type="project" value="UniProtKB-SubCell"/>
</dbReference>
<keyword evidence="4" id="KW-1003">Cell membrane</keyword>
<evidence type="ECO:0000256" key="4">
    <source>
        <dbReference type="ARBA" id="ARBA00022475"/>
    </source>
</evidence>
<dbReference type="PANTHER" id="PTHR42929:SF1">
    <property type="entry name" value="INNER MEMBRANE ABC TRANSPORTER PERMEASE PROTEIN YDCU-RELATED"/>
    <property type="match status" value="1"/>
</dbReference>